<reference evidence="1 2" key="1">
    <citation type="submission" date="2014-12" db="EMBL/GenBank/DDBJ databases">
        <title>Genome assembly of Enhygromyxa salina DSM 15201.</title>
        <authorList>
            <person name="Sharma G."/>
            <person name="Subramanian S."/>
        </authorList>
    </citation>
    <scope>NUCLEOTIDE SEQUENCE [LARGE SCALE GENOMIC DNA]</scope>
    <source>
        <strain evidence="1 2">DSM 15201</strain>
    </source>
</reference>
<organism evidence="1 2">
    <name type="scientific">Enhygromyxa salina</name>
    <dbReference type="NCBI Taxonomy" id="215803"/>
    <lineage>
        <taxon>Bacteria</taxon>
        <taxon>Pseudomonadati</taxon>
        <taxon>Myxococcota</taxon>
        <taxon>Polyangia</taxon>
        <taxon>Nannocystales</taxon>
        <taxon>Nannocystaceae</taxon>
        <taxon>Enhygromyxa</taxon>
    </lineage>
</organism>
<proteinExistence type="predicted"/>
<evidence type="ECO:0000313" key="2">
    <source>
        <dbReference type="Proteomes" id="UP000031599"/>
    </source>
</evidence>
<sequence>MTTDRSDLLLHPQLRAYVEARVPELAAITAARRQSLDTLAQFIATEQAAGEPVRLIFICTHNSRRSHISQLWAAAAAAWYGLEVATYSGGTEATAFNPRAVAAMRRAGFEIDDPGGDNPRYTVSFSPGGPKISAFSKIWTHAANPQTGFAAIMTCDSADAACPLVLGSRARISLPYRDPKADDGSPREASSYDASVRLIATEMLYVFERAVRQ</sequence>
<gene>
    <name evidence="1" type="ORF">DB30_04537</name>
</gene>
<dbReference type="SUPFAM" id="SSF52788">
    <property type="entry name" value="Phosphotyrosine protein phosphatases I"/>
    <property type="match status" value="1"/>
</dbReference>
<dbReference type="PANTHER" id="PTHR43428">
    <property type="entry name" value="ARSENATE REDUCTASE"/>
    <property type="match status" value="1"/>
</dbReference>
<dbReference type="PANTHER" id="PTHR43428:SF1">
    <property type="entry name" value="ARSENATE REDUCTASE"/>
    <property type="match status" value="1"/>
</dbReference>
<comment type="caution">
    <text evidence="1">The sequence shown here is derived from an EMBL/GenBank/DDBJ whole genome shotgun (WGS) entry which is preliminary data.</text>
</comment>
<dbReference type="Gene3D" id="3.40.50.2300">
    <property type="match status" value="1"/>
</dbReference>
<dbReference type="RefSeq" id="WP_205632996.1">
    <property type="nucleotide sequence ID" value="NZ_JMCC02000039.1"/>
</dbReference>
<dbReference type="InterPro" id="IPR036196">
    <property type="entry name" value="Ptyr_pPase_sf"/>
</dbReference>
<evidence type="ECO:0000313" key="1">
    <source>
        <dbReference type="EMBL" id="KIG16370.1"/>
    </source>
</evidence>
<accession>A0A0C2D3R4</accession>
<name>A0A0C2D3R4_9BACT</name>
<protein>
    <submittedName>
        <fullName evidence="1">Arsenate reductase</fullName>
    </submittedName>
</protein>
<dbReference type="Proteomes" id="UP000031599">
    <property type="component" value="Unassembled WGS sequence"/>
</dbReference>
<dbReference type="EMBL" id="JMCC02000039">
    <property type="protein sequence ID" value="KIG16370.1"/>
    <property type="molecule type" value="Genomic_DNA"/>
</dbReference>
<dbReference type="AlphaFoldDB" id="A0A0C2D3R4"/>